<dbReference type="PANTHER" id="PTHR38812:SF2">
    <property type="entry name" value="MU-LIKE PROPHAGE FLUMU PROTEIN GP42"/>
    <property type="match status" value="1"/>
</dbReference>
<protein>
    <recommendedName>
        <fullName evidence="2">Tape measure protein N-terminal domain-containing protein</fullName>
    </recommendedName>
</protein>
<dbReference type="EMBL" id="PFKO01000263">
    <property type="protein sequence ID" value="PIY32078.1"/>
    <property type="molecule type" value="Genomic_DNA"/>
</dbReference>
<dbReference type="PANTHER" id="PTHR38812">
    <property type="entry name" value="MU-LIKE PROPHAGE FLUMU PROTEIN GP42"/>
    <property type="match status" value="1"/>
</dbReference>
<dbReference type="InterPro" id="IPR053058">
    <property type="entry name" value="Mulikevirus_tape_measure"/>
</dbReference>
<dbReference type="NCBIfam" id="TIGR02675">
    <property type="entry name" value="tape_meas_nterm"/>
    <property type="match status" value="1"/>
</dbReference>
<feature type="transmembrane region" description="Helical" evidence="1">
    <location>
        <begin position="290"/>
        <end position="312"/>
    </location>
</feature>
<dbReference type="Proteomes" id="UP000230646">
    <property type="component" value="Unassembled WGS sequence"/>
</dbReference>
<feature type="domain" description="Tape measure protein N-terminal" evidence="2">
    <location>
        <begin position="70"/>
        <end position="250"/>
    </location>
</feature>
<evidence type="ECO:0000313" key="3">
    <source>
        <dbReference type="EMBL" id="PIY32078.1"/>
    </source>
</evidence>
<keyword evidence="1" id="KW-1133">Transmembrane helix</keyword>
<dbReference type="InterPro" id="IPR013491">
    <property type="entry name" value="Tape_meas_N"/>
</dbReference>
<gene>
    <name evidence="3" type="ORF">COZ07_06990</name>
</gene>
<name>A0A2M7PN84_9BACT</name>
<proteinExistence type="predicted"/>
<evidence type="ECO:0000313" key="4">
    <source>
        <dbReference type="Proteomes" id="UP000230646"/>
    </source>
</evidence>
<keyword evidence="1" id="KW-0812">Transmembrane</keyword>
<evidence type="ECO:0000259" key="2">
    <source>
        <dbReference type="Pfam" id="PF20155"/>
    </source>
</evidence>
<dbReference type="RefSeq" id="WP_406607884.1">
    <property type="nucleotide sequence ID" value="NZ_PFKO01000263.1"/>
</dbReference>
<feature type="transmembrane region" description="Helical" evidence="1">
    <location>
        <begin position="352"/>
        <end position="369"/>
    </location>
</feature>
<evidence type="ECO:0000256" key="1">
    <source>
        <dbReference type="SAM" id="Phobius"/>
    </source>
</evidence>
<accession>A0A2M7PN84</accession>
<organism evidence="3 4">
    <name type="scientific">Candidatus Infernicultor aquiphilus</name>
    <dbReference type="NCBI Taxonomy" id="1805029"/>
    <lineage>
        <taxon>Bacteria</taxon>
        <taxon>Pseudomonadati</taxon>
        <taxon>Atribacterota</taxon>
        <taxon>Candidatus Phoenicimicrobiia</taxon>
        <taxon>Candidatus Pheonicimicrobiales</taxon>
        <taxon>Candidatus Phoenicimicrobiaceae</taxon>
        <taxon>Candidatus Infernicultor</taxon>
    </lineage>
</organism>
<comment type="caution">
    <text evidence="3">The sequence shown here is derived from an EMBL/GenBank/DDBJ whole genome shotgun (WGS) entry which is preliminary data.</text>
</comment>
<keyword evidence="1" id="KW-0472">Membrane</keyword>
<feature type="transmembrane region" description="Helical" evidence="1">
    <location>
        <begin position="318"/>
        <end position="340"/>
    </location>
</feature>
<dbReference type="Pfam" id="PF20155">
    <property type="entry name" value="TMP_3"/>
    <property type="match status" value="1"/>
</dbReference>
<reference evidence="3 4" key="1">
    <citation type="submission" date="2017-09" db="EMBL/GenBank/DDBJ databases">
        <title>Depth-based differentiation of microbial function through sediment-hosted aquifers and enrichment of novel symbionts in the deep terrestrial subsurface.</title>
        <authorList>
            <person name="Probst A.J."/>
            <person name="Ladd B."/>
            <person name="Jarett J.K."/>
            <person name="Geller-Mcgrath D.E."/>
            <person name="Sieber C.M."/>
            <person name="Emerson J.B."/>
            <person name="Anantharaman K."/>
            <person name="Thomas B.C."/>
            <person name="Malmstrom R."/>
            <person name="Stieglmeier M."/>
            <person name="Klingl A."/>
            <person name="Woyke T."/>
            <person name="Ryan C.M."/>
            <person name="Banfield J.F."/>
        </authorList>
    </citation>
    <scope>NUCLEOTIDE SEQUENCE [LARGE SCALE GENOMIC DNA]</scope>
    <source>
        <strain evidence="3">CG_4_10_14_3_um_filter_34_13</strain>
    </source>
</reference>
<dbReference type="AlphaFoldDB" id="A0A2M7PN84"/>
<sequence>MFNIGSILASIKADVSGFKSAIASVKSDISSLGTTTGALNNIGKGIVGVAKKSVMALGVAGVAAGVFTTKSASDFEQAKIAFGTMLGSADEAGKLMVKISDFAAKTPFELPQLVETAKQLMAFGVSADEMIPTVKMLGNISSGTGADIGRISYAFGQVKVQGHLMGQDLMQFTNAGVPLIKLLAEQFGVSQGEVKALVSEGKVGFPEVEKALQSLGGEQGKWGTMMDSQSKTFGGILSNIKDNFGRIGREIIGINENGEIKKGGLFFHLKNAAQVFMTWLDENRETIQSVFNAIIAGIGSVVEVGVGIIGWFQQNQWAMVALAGAILGVIVPALVIYTFTMIKAAIATLAEIWPLLLIGAAIALLVVYWKDIVTAIKNAAKWIGDGVMSIIDWLAQIPAKTIEFLGKLPYLIGHFIGWAIGSLIKLFADGITGAINWISKLPSRIANWLSKIPGTIVSWIGSAANKTRELGKAMIDGVVDIIKKLPGKVTEWFQKAIDAIGKLVRKAWNGAKEFAKGLWDGFKSGLGIHSPSFIERALFDIEDQAKATTKNLSDSISELNSNARELPTISNEGLVEGKNITLVVDASNRGIVAGTEVAFEEWAKTIIEKADRAFGAQGISIIGKKV</sequence>